<reference evidence="1 2" key="1">
    <citation type="journal article" date="2018" name="Sci. Data">
        <title>The draft genome sequence of cork oak.</title>
        <authorList>
            <person name="Ramos A.M."/>
            <person name="Usie A."/>
            <person name="Barbosa P."/>
            <person name="Barros P.M."/>
            <person name="Capote T."/>
            <person name="Chaves I."/>
            <person name="Simoes F."/>
            <person name="Abreu I."/>
            <person name="Carrasquinho I."/>
            <person name="Faro C."/>
            <person name="Guimaraes J.B."/>
            <person name="Mendonca D."/>
            <person name="Nobrega F."/>
            <person name="Rodrigues L."/>
            <person name="Saibo N.J.M."/>
            <person name="Varela M.C."/>
            <person name="Egas C."/>
            <person name="Matos J."/>
            <person name="Miguel C.M."/>
            <person name="Oliveira M.M."/>
            <person name="Ricardo C.P."/>
            <person name="Goncalves S."/>
        </authorList>
    </citation>
    <scope>NUCLEOTIDE SEQUENCE [LARGE SCALE GENOMIC DNA]</scope>
    <source>
        <strain evidence="2">cv. HL8</strain>
    </source>
</reference>
<organism evidence="1 2">
    <name type="scientific">Quercus suber</name>
    <name type="common">Cork oak</name>
    <dbReference type="NCBI Taxonomy" id="58331"/>
    <lineage>
        <taxon>Eukaryota</taxon>
        <taxon>Viridiplantae</taxon>
        <taxon>Streptophyta</taxon>
        <taxon>Embryophyta</taxon>
        <taxon>Tracheophyta</taxon>
        <taxon>Spermatophyta</taxon>
        <taxon>Magnoliopsida</taxon>
        <taxon>eudicotyledons</taxon>
        <taxon>Gunneridae</taxon>
        <taxon>Pentapetalae</taxon>
        <taxon>rosids</taxon>
        <taxon>fabids</taxon>
        <taxon>Fagales</taxon>
        <taxon>Fagaceae</taxon>
        <taxon>Quercus</taxon>
    </lineage>
</organism>
<evidence type="ECO:0000313" key="2">
    <source>
        <dbReference type="Proteomes" id="UP000237347"/>
    </source>
</evidence>
<keyword evidence="2" id="KW-1185">Reference proteome</keyword>
<dbReference type="AlphaFoldDB" id="A0AAW0LVL3"/>
<dbReference type="EMBL" id="PKMF04000050">
    <property type="protein sequence ID" value="KAK7854909.1"/>
    <property type="molecule type" value="Genomic_DNA"/>
</dbReference>
<dbReference type="Proteomes" id="UP000237347">
    <property type="component" value="Unassembled WGS sequence"/>
</dbReference>
<sequence length="115" mass="12426">MVEVWASKDGRGRKLLSKGCFLNSFSRIAPANSAAVSSIVWGGGGYMLLNLCLWRENVIGKWVTQEEAYATPQFSSNSKHQVPTLKKLLSASEAASVTENKVQSGPAPGLLFQLL</sequence>
<comment type="caution">
    <text evidence="1">The sequence shown here is derived from an EMBL/GenBank/DDBJ whole genome shotgun (WGS) entry which is preliminary data.</text>
</comment>
<evidence type="ECO:0000313" key="1">
    <source>
        <dbReference type="EMBL" id="KAK7854909.1"/>
    </source>
</evidence>
<name>A0AAW0LVL3_QUESU</name>
<protein>
    <submittedName>
        <fullName evidence="1">Uncharacterized protein</fullName>
    </submittedName>
</protein>
<accession>A0AAW0LVL3</accession>
<proteinExistence type="predicted"/>
<gene>
    <name evidence="1" type="ORF">CFP56_030151</name>
</gene>